<dbReference type="InterPro" id="IPR003689">
    <property type="entry name" value="ZIP"/>
</dbReference>
<feature type="region of interest" description="Disordered" evidence="6">
    <location>
        <begin position="159"/>
        <end position="190"/>
    </location>
</feature>
<comment type="similarity">
    <text evidence="2">Belongs to the ZIP transporter (TC 2.A.5) family.</text>
</comment>
<keyword evidence="3 7" id="KW-0812">Transmembrane</keyword>
<dbReference type="GO" id="GO:0005886">
    <property type="term" value="C:plasma membrane"/>
    <property type="evidence" value="ECO:0007669"/>
    <property type="project" value="TreeGrafter"/>
</dbReference>
<feature type="transmembrane region" description="Helical" evidence="7">
    <location>
        <begin position="668"/>
        <end position="688"/>
    </location>
</feature>
<evidence type="ECO:0000256" key="2">
    <source>
        <dbReference type="ARBA" id="ARBA00006939"/>
    </source>
</evidence>
<evidence type="ECO:0000313" key="8">
    <source>
        <dbReference type="EMBL" id="CAD7438884.1"/>
    </source>
</evidence>
<feature type="transmembrane region" description="Helical" evidence="7">
    <location>
        <begin position="396"/>
        <end position="420"/>
    </location>
</feature>
<feature type="transmembrane region" description="Helical" evidence="7">
    <location>
        <begin position="427"/>
        <end position="449"/>
    </location>
</feature>
<dbReference type="PANTHER" id="PTHR12191">
    <property type="entry name" value="SOLUTE CARRIER FAMILY 39"/>
    <property type="match status" value="1"/>
</dbReference>
<dbReference type="GO" id="GO:0140410">
    <property type="term" value="F:monoatomic cation:bicarbonate symporter activity"/>
    <property type="evidence" value="ECO:0007669"/>
    <property type="project" value="TreeGrafter"/>
</dbReference>
<dbReference type="AlphaFoldDB" id="A0A7R9EPN6"/>
<dbReference type="GO" id="GO:0071578">
    <property type="term" value="P:zinc ion import across plasma membrane"/>
    <property type="evidence" value="ECO:0007669"/>
    <property type="project" value="TreeGrafter"/>
</dbReference>
<evidence type="ECO:0000256" key="3">
    <source>
        <dbReference type="ARBA" id="ARBA00022692"/>
    </source>
</evidence>
<keyword evidence="4 7" id="KW-1133">Transmembrane helix</keyword>
<dbReference type="GO" id="GO:0005385">
    <property type="term" value="F:zinc ion transmembrane transporter activity"/>
    <property type="evidence" value="ECO:0007669"/>
    <property type="project" value="TreeGrafter"/>
</dbReference>
<evidence type="ECO:0000256" key="6">
    <source>
        <dbReference type="SAM" id="MobiDB-lite"/>
    </source>
</evidence>
<feature type="transmembrane region" description="Helical" evidence="7">
    <location>
        <begin position="607"/>
        <end position="629"/>
    </location>
</feature>
<evidence type="ECO:0000256" key="7">
    <source>
        <dbReference type="SAM" id="Phobius"/>
    </source>
</evidence>
<evidence type="ECO:0000256" key="1">
    <source>
        <dbReference type="ARBA" id="ARBA00004141"/>
    </source>
</evidence>
<proteinExistence type="inferred from homology"/>
<dbReference type="EMBL" id="OD564546">
    <property type="protein sequence ID" value="CAD7438884.1"/>
    <property type="molecule type" value="Genomic_DNA"/>
</dbReference>
<protein>
    <submittedName>
        <fullName evidence="8">Uncharacterized protein</fullName>
    </submittedName>
</protein>
<name>A0A7R9EPN6_9NEOP</name>
<dbReference type="Pfam" id="PF02535">
    <property type="entry name" value="Zip"/>
    <property type="match status" value="1"/>
</dbReference>
<evidence type="ECO:0000256" key="4">
    <source>
        <dbReference type="ARBA" id="ARBA00022989"/>
    </source>
</evidence>
<feature type="transmembrane region" description="Helical" evidence="7">
    <location>
        <begin position="461"/>
        <end position="481"/>
    </location>
</feature>
<comment type="subcellular location">
    <subcellularLocation>
        <location evidence="1">Membrane</location>
        <topology evidence="1">Multi-pass membrane protein</topology>
    </subcellularLocation>
</comment>
<dbReference type="InterPro" id="IPR050799">
    <property type="entry name" value="ZIP_Transporter"/>
</dbReference>
<organism evidence="8">
    <name type="scientific">Timema bartmani</name>
    <dbReference type="NCBI Taxonomy" id="61472"/>
    <lineage>
        <taxon>Eukaryota</taxon>
        <taxon>Metazoa</taxon>
        <taxon>Ecdysozoa</taxon>
        <taxon>Arthropoda</taxon>
        <taxon>Hexapoda</taxon>
        <taxon>Insecta</taxon>
        <taxon>Pterygota</taxon>
        <taxon>Neoptera</taxon>
        <taxon>Polyneoptera</taxon>
        <taxon>Phasmatodea</taxon>
        <taxon>Timematodea</taxon>
        <taxon>Timematoidea</taxon>
        <taxon>Timematidae</taxon>
        <taxon>Timema</taxon>
    </lineage>
</organism>
<evidence type="ECO:0000256" key="5">
    <source>
        <dbReference type="ARBA" id="ARBA00023136"/>
    </source>
</evidence>
<sequence>MACVDKASEGPGTRKKAAKNDRLKTATEILDVLESGDLSELEELLSDEESDNFDVTLPRRVGDPNPDPSEELYELQEENIDEDENDDDGFPFETQLDLPNEHIRDINKKERGFAEEICTQDGEIVIVKWLDNRACVLASNFIGIGECDTAKRQRVAEALIKTGKPTSSNQRKRGRPRTSNKDESVDSPPTRRPRLLLVTLVVTYEVFGEQVTPGDFPLNETLGVDHRFFLQQIFSKYGADGIMTFEGFEHLLESLGLGRLKFDQNHNVSLHRVNGTFKEVHDSMKLHKHSHEAMRLKRHTLRTNVNIYETELDTLISEHQETQESEIPATPALEKCLSPQDILVTYGLQPNHKAQISPLEFLHICPAIVYELEHHSCIRLPVQQQAADTEVQYMTYVYATISVLIISLLGLTGVLVVPLVDKSYYKYVLDFLSALAVGTLCGDALLHLLPHALMSVDLEDHQSPVLIASVTFTAVTLFFLLDSMMHHSHAKTSVDEHNMNKITTTLEKDNEETLAVMEAGAMIRRSYDSMQCHHHDDDTCCTNSVAMMVIIGDGLHNLTDGLAIGAAYRGDVVAGVATSLAVLCHELPHELGDTAVLINTGMPLCRVMFYNFVSSVLSFIGLAIGLWLGDYENSSQWIYAFTAGTFIYIALANLIPEMNQNSHKVKHKVLQLGGILTGGAIMLVIALYEDSFLDLFTPSL</sequence>
<feature type="transmembrane region" description="Helical" evidence="7">
    <location>
        <begin position="635"/>
        <end position="656"/>
    </location>
</feature>
<dbReference type="PANTHER" id="PTHR12191:SF37">
    <property type="entry name" value="ZINC TRANSPORTER FOI"/>
    <property type="match status" value="1"/>
</dbReference>
<keyword evidence="5 7" id="KW-0472">Membrane</keyword>
<accession>A0A7R9EPN6</accession>
<feature type="region of interest" description="Disordered" evidence="6">
    <location>
        <begin position="45"/>
        <end position="70"/>
    </location>
</feature>
<dbReference type="GO" id="GO:0030003">
    <property type="term" value="P:intracellular monoatomic cation homeostasis"/>
    <property type="evidence" value="ECO:0007669"/>
    <property type="project" value="TreeGrafter"/>
</dbReference>
<reference evidence="8" key="1">
    <citation type="submission" date="2020-11" db="EMBL/GenBank/DDBJ databases">
        <authorList>
            <person name="Tran Van P."/>
        </authorList>
    </citation>
    <scope>NUCLEOTIDE SEQUENCE</scope>
</reference>
<gene>
    <name evidence="8" type="ORF">TBIB3V08_LOCUS1469</name>
</gene>